<sequence length="516" mass="56749">MQLLEAELELRLADVLNIPAIKASSRLNDAQTISRIVEIALAGARELGCDARLVLIGQDGFRSLYRNIEGGFVGKTQMPPMPLSTLDSDARYTILLSDSFGMQLGYLTAVTDQLHVWEQLEVLAFQVAAAVERVQAVDAMGAAQMEADGLARTLAALQEDVDITHQISGTSTFRWNFATGNDQWSRNLFLLLGYDPEIDSPDYGKFLSGAHPDDRALWLETTQAAVDSGKSFRWEGRYVRLDGSVRHFLVQARPDVETWYHGTVLDVTELKENEESLRRLQLEVEQASRLTAIGELAAAIAHEINQPLTSIAANASASLRWFSRDVPNLENMRTGLQAIIADSKRAGEVIRGLQSLQGARPSQHVPLDPLEMIGKVIDAMRPTASLRNIVLRSEFATAFFAINCDRTQIEQLVHNLILNAFDALDPITDRQRVVSVKARPVGSVFRIEVEDNGLGIDPEATEKVFEAFYSTKETGMGMGLSICRSIVEAHGGTISVHRGHPYGSIFIADLPQAAKG</sequence>
<dbReference type="InterPro" id="IPR005467">
    <property type="entry name" value="His_kinase_dom"/>
</dbReference>
<organism evidence="5 6">
    <name type="scientific">Sinorhizobium medicae</name>
    <dbReference type="NCBI Taxonomy" id="110321"/>
    <lineage>
        <taxon>Bacteria</taxon>
        <taxon>Pseudomonadati</taxon>
        <taxon>Pseudomonadota</taxon>
        <taxon>Alphaproteobacteria</taxon>
        <taxon>Hyphomicrobiales</taxon>
        <taxon>Rhizobiaceae</taxon>
        <taxon>Sinorhizobium/Ensifer group</taxon>
        <taxon>Sinorhizobium</taxon>
    </lineage>
</organism>
<dbReference type="PRINTS" id="PR00344">
    <property type="entry name" value="BCTRLSENSOR"/>
</dbReference>
<dbReference type="CDD" id="cd00082">
    <property type="entry name" value="HisKA"/>
    <property type="match status" value="1"/>
</dbReference>
<dbReference type="SMART" id="SM00387">
    <property type="entry name" value="HATPase_c"/>
    <property type="match status" value="1"/>
</dbReference>
<protein>
    <recommendedName>
        <fullName evidence="2">histidine kinase</fullName>
        <ecNumber evidence="2">2.7.13.3</ecNumber>
    </recommendedName>
</protein>
<evidence type="ECO:0000259" key="4">
    <source>
        <dbReference type="PROSITE" id="PS50109"/>
    </source>
</evidence>
<dbReference type="InterPro" id="IPR036097">
    <property type="entry name" value="HisK_dim/P_sf"/>
</dbReference>
<dbReference type="EMBL" id="CABFNB010000151">
    <property type="protein sequence ID" value="VTZ65436.1"/>
    <property type="molecule type" value="Genomic_DNA"/>
</dbReference>
<dbReference type="SMART" id="SM00388">
    <property type="entry name" value="HisKA"/>
    <property type="match status" value="1"/>
</dbReference>
<proteinExistence type="predicted"/>
<keyword evidence="5" id="KW-0418">Kinase</keyword>
<evidence type="ECO:0000313" key="6">
    <source>
        <dbReference type="Proteomes" id="UP000507954"/>
    </source>
</evidence>
<keyword evidence="3" id="KW-0597">Phosphoprotein</keyword>
<dbReference type="InterPro" id="IPR003594">
    <property type="entry name" value="HATPase_dom"/>
</dbReference>
<keyword evidence="5" id="KW-0808">Transferase</keyword>
<dbReference type="EC" id="2.7.13.3" evidence="2"/>
<feature type="domain" description="Histidine kinase" evidence="4">
    <location>
        <begin position="299"/>
        <end position="514"/>
    </location>
</feature>
<dbReference type="PANTHER" id="PTHR43065">
    <property type="entry name" value="SENSOR HISTIDINE KINASE"/>
    <property type="match status" value="1"/>
</dbReference>
<dbReference type="InterPro" id="IPR004358">
    <property type="entry name" value="Sig_transdc_His_kin-like_C"/>
</dbReference>
<dbReference type="Pfam" id="PF08447">
    <property type="entry name" value="PAS_3"/>
    <property type="match status" value="1"/>
</dbReference>
<gene>
    <name evidence="5" type="ORF">EMEDMD4_800018</name>
</gene>
<name>A0A508XBA8_9HYPH</name>
<dbReference type="RefSeq" id="WP_180162246.1">
    <property type="nucleotide sequence ID" value="NZ_CABFNB010000151.1"/>
</dbReference>
<evidence type="ECO:0000256" key="3">
    <source>
        <dbReference type="ARBA" id="ARBA00022553"/>
    </source>
</evidence>
<dbReference type="InterPro" id="IPR000014">
    <property type="entry name" value="PAS"/>
</dbReference>
<reference evidence="5 6" key="1">
    <citation type="submission" date="2019-06" db="EMBL/GenBank/DDBJ databases">
        <authorList>
            <person name="Le Quere A."/>
            <person name="Colella S."/>
        </authorList>
    </citation>
    <scope>NUCLEOTIDE SEQUENCE [LARGE SCALE GENOMIC DNA]</scope>
    <source>
        <strain evidence="5">EmedicaeMD41</strain>
    </source>
</reference>
<dbReference type="Gene3D" id="3.30.450.20">
    <property type="entry name" value="PAS domain"/>
    <property type="match status" value="1"/>
</dbReference>
<dbReference type="Gene3D" id="1.10.287.130">
    <property type="match status" value="1"/>
</dbReference>
<dbReference type="Pfam" id="PF00512">
    <property type="entry name" value="HisKA"/>
    <property type="match status" value="1"/>
</dbReference>
<dbReference type="GO" id="GO:0000155">
    <property type="term" value="F:phosphorelay sensor kinase activity"/>
    <property type="evidence" value="ECO:0007669"/>
    <property type="project" value="InterPro"/>
</dbReference>
<dbReference type="Gene3D" id="3.30.565.10">
    <property type="entry name" value="Histidine kinase-like ATPase, C-terminal domain"/>
    <property type="match status" value="1"/>
</dbReference>
<evidence type="ECO:0000256" key="2">
    <source>
        <dbReference type="ARBA" id="ARBA00012438"/>
    </source>
</evidence>
<dbReference type="InterPro" id="IPR013655">
    <property type="entry name" value="PAS_fold_3"/>
</dbReference>
<dbReference type="SUPFAM" id="SSF55874">
    <property type="entry name" value="ATPase domain of HSP90 chaperone/DNA topoisomerase II/histidine kinase"/>
    <property type="match status" value="1"/>
</dbReference>
<evidence type="ECO:0000313" key="5">
    <source>
        <dbReference type="EMBL" id="VTZ65436.1"/>
    </source>
</evidence>
<dbReference type="PROSITE" id="PS50109">
    <property type="entry name" value="HIS_KIN"/>
    <property type="match status" value="1"/>
</dbReference>
<dbReference type="Proteomes" id="UP000507954">
    <property type="component" value="Unassembled WGS sequence"/>
</dbReference>
<dbReference type="AlphaFoldDB" id="A0A508XBA8"/>
<comment type="catalytic activity">
    <reaction evidence="1">
        <text>ATP + protein L-histidine = ADP + protein N-phospho-L-histidine.</text>
        <dbReference type="EC" id="2.7.13.3"/>
    </reaction>
</comment>
<dbReference type="SUPFAM" id="SSF55785">
    <property type="entry name" value="PYP-like sensor domain (PAS domain)"/>
    <property type="match status" value="1"/>
</dbReference>
<accession>A0A508XBA8</accession>
<dbReference type="CDD" id="cd00130">
    <property type="entry name" value="PAS"/>
    <property type="match status" value="1"/>
</dbReference>
<evidence type="ECO:0000256" key="1">
    <source>
        <dbReference type="ARBA" id="ARBA00000085"/>
    </source>
</evidence>
<dbReference type="SUPFAM" id="SSF47384">
    <property type="entry name" value="Homodimeric domain of signal transducing histidine kinase"/>
    <property type="match status" value="1"/>
</dbReference>
<dbReference type="InterPro" id="IPR036890">
    <property type="entry name" value="HATPase_C_sf"/>
</dbReference>
<dbReference type="InterPro" id="IPR035965">
    <property type="entry name" value="PAS-like_dom_sf"/>
</dbReference>
<dbReference type="InterPro" id="IPR003661">
    <property type="entry name" value="HisK_dim/P_dom"/>
</dbReference>
<dbReference type="Pfam" id="PF02518">
    <property type="entry name" value="HATPase_c"/>
    <property type="match status" value="1"/>
</dbReference>